<organism evidence="1 2">
    <name type="scientific">Botrytis paeoniae</name>
    <dbReference type="NCBI Taxonomy" id="278948"/>
    <lineage>
        <taxon>Eukaryota</taxon>
        <taxon>Fungi</taxon>
        <taxon>Dikarya</taxon>
        <taxon>Ascomycota</taxon>
        <taxon>Pezizomycotina</taxon>
        <taxon>Leotiomycetes</taxon>
        <taxon>Helotiales</taxon>
        <taxon>Sclerotiniaceae</taxon>
        <taxon>Botrytis</taxon>
    </lineage>
</organism>
<accession>A0A4Z1FFV9</accession>
<evidence type="ECO:0000313" key="2">
    <source>
        <dbReference type="Proteomes" id="UP000297910"/>
    </source>
</evidence>
<reference evidence="1 2" key="1">
    <citation type="submission" date="2017-12" db="EMBL/GenBank/DDBJ databases">
        <title>Comparative genomics of Botrytis spp.</title>
        <authorList>
            <person name="Valero-Jimenez C.A."/>
            <person name="Tapia P."/>
            <person name="Veloso J."/>
            <person name="Silva-Moreno E."/>
            <person name="Staats M."/>
            <person name="Valdes J.H."/>
            <person name="Van Kan J.A.L."/>
        </authorList>
    </citation>
    <scope>NUCLEOTIDE SEQUENCE [LARGE SCALE GENOMIC DNA]</scope>
    <source>
        <strain evidence="1 2">Bp0003</strain>
    </source>
</reference>
<dbReference type="Proteomes" id="UP000297910">
    <property type="component" value="Unassembled WGS sequence"/>
</dbReference>
<dbReference type="AlphaFoldDB" id="A0A4Z1FFV9"/>
<protein>
    <submittedName>
        <fullName evidence="1">Uncharacterized protein</fullName>
    </submittedName>
</protein>
<proteinExistence type="predicted"/>
<name>A0A4Z1FFV9_9HELO</name>
<dbReference type="EMBL" id="PQXI01000122">
    <property type="protein sequence ID" value="TGO23754.1"/>
    <property type="molecule type" value="Genomic_DNA"/>
</dbReference>
<keyword evidence="2" id="KW-1185">Reference proteome</keyword>
<comment type="caution">
    <text evidence="1">The sequence shown here is derived from an EMBL/GenBank/DDBJ whole genome shotgun (WGS) entry which is preliminary data.</text>
</comment>
<sequence length="186" mass="20855">MALKAGVKKSKSKKIDTKNKNKRIKELCAVIFGDFEPKSQLHKPNSKFPFINCDPEDIKHLSEDQKECYRLISDYKVSANPKSTSQTISNWKRSILSRDCHVERNGGNCCGAAAEGITVQKFTTRAVVVQLHSTAAQCKTMAVDILAAEAQFRALASRSELICNLAFNDIDKGSSNRNRDMTNHYW</sequence>
<evidence type="ECO:0000313" key="1">
    <source>
        <dbReference type="EMBL" id="TGO23754.1"/>
    </source>
</evidence>
<gene>
    <name evidence="1" type="ORF">BPAE_0122g00100</name>
</gene>